<dbReference type="EMBL" id="JABVCQ010000013">
    <property type="protein sequence ID" value="MBB1126063.1"/>
    <property type="molecule type" value="Genomic_DNA"/>
</dbReference>
<dbReference type="RefSeq" id="WP_182583693.1">
    <property type="nucleotide sequence ID" value="NZ_JABVCQ010000013.1"/>
</dbReference>
<proteinExistence type="predicted"/>
<accession>A0A839HAA4</accession>
<dbReference type="Proteomes" id="UP000548632">
    <property type="component" value="Unassembled WGS sequence"/>
</dbReference>
<evidence type="ECO:0000313" key="2">
    <source>
        <dbReference type="EMBL" id="MBB1126063.1"/>
    </source>
</evidence>
<comment type="caution">
    <text evidence="2">The sequence shown here is derived from an EMBL/GenBank/DDBJ whole genome shotgun (WGS) entry which is preliminary data.</text>
</comment>
<dbReference type="PANTHER" id="PTHR38602">
    <property type="entry name" value="INNER MEMBRANE PROTEIN-RELATED"/>
    <property type="match status" value="1"/>
</dbReference>
<keyword evidence="1" id="KW-1133">Transmembrane helix</keyword>
<dbReference type="Pfam" id="PF09838">
    <property type="entry name" value="DUF2065"/>
    <property type="match status" value="1"/>
</dbReference>
<protein>
    <submittedName>
        <fullName evidence="2">DUF2065 domain-containing protein</fullName>
    </submittedName>
</protein>
<dbReference type="InterPro" id="IPR019201">
    <property type="entry name" value="DUF2065"/>
</dbReference>
<feature type="transmembrane region" description="Helical" evidence="1">
    <location>
        <begin position="42"/>
        <end position="60"/>
    </location>
</feature>
<reference evidence="2 3" key="1">
    <citation type="journal article" date="2020" name="Arch. Microbiol.">
        <title>The genome sequence of the giant phototrophic gammaproteobacterium Thiospirillum jenense gives insight into its physiological properties and phylogenetic relationships.</title>
        <authorList>
            <person name="Imhoff J.F."/>
            <person name="Meyer T.E."/>
            <person name="Kyndt J.A."/>
        </authorList>
    </citation>
    <scope>NUCLEOTIDE SEQUENCE [LARGE SCALE GENOMIC DNA]</scope>
    <source>
        <strain evidence="2 3">DSM 216</strain>
    </source>
</reference>
<name>A0A839HAA4_9GAMM</name>
<keyword evidence="1" id="KW-0472">Membrane</keyword>
<evidence type="ECO:0000313" key="3">
    <source>
        <dbReference type="Proteomes" id="UP000548632"/>
    </source>
</evidence>
<dbReference type="AlphaFoldDB" id="A0A839HAA4"/>
<dbReference type="PANTHER" id="PTHR38602:SF1">
    <property type="entry name" value="INNER MEMBRANE PROTEIN"/>
    <property type="match status" value="1"/>
</dbReference>
<evidence type="ECO:0000256" key="1">
    <source>
        <dbReference type="SAM" id="Phobius"/>
    </source>
</evidence>
<keyword evidence="3" id="KW-1185">Reference proteome</keyword>
<gene>
    <name evidence="2" type="ORF">HUK38_07435</name>
</gene>
<feature type="transmembrane region" description="Helical" evidence="1">
    <location>
        <begin position="6"/>
        <end position="30"/>
    </location>
</feature>
<sequence length="61" mass="6954">MWHELFIALALVFVIEGILPFIAPATLRRLLLEVTRQDDRQLRFAGLTSMVSGVVLLYLIN</sequence>
<keyword evidence="1" id="KW-0812">Transmembrane</keyword>
<organism evidence="2 3">
    <name type="scientific">Thiospirillum jenense</name>
    <dbReference type="NCBI Taxonomy" id="1653858"/>
    <lineage>
        <taxon>Bacteria</taxon>
        <taxon>Pseudomonadati</taxon>
        <taxon>Pseudomonadota</taxon>
        <taxon>Gammaproteobacteria</taxon>
        <taxon>Chromatiales</taxon>
        <taxon>Chromatiaceae</taxon>
        <taxon>Thiospirillum</taxon>
    </lineage>
</organism>